<keyword evidence="2" id="KW-1185">Reference proteome</keyword>
<dbReference type="EMBL" id="JANPWB010000002">
    <property type="protein sequence ID" value="KAJ1210102.1"/>
    <property type="molecule type" value="Genomic_DNA"/>
</dbReference>
<dbReference type="AlphaFoldDB" id="A0AAV7WBJ2"/>
<dbReference type="Proteomes" id="UP001066276">
    <property type="component" value="Chromosome 1_2"/>
</dbReference>
<evidence type="ECO:0000313" key="1">
    <source>
        <dbReference type="EMBL" id="KAJ1210102.1"/>
    </source>
</evidence>
<name>A0AAV7WBJ2_PLEWA</name>
<organism evidence="1 2">
    <name type="scientific">Pleurodeles waltl</name>
    <name type="common">Iberian ribbed newt</name>
    <dbReference type="NCBI Taxonomy" id="8319"/>
    <lineage>
        <taxon>Eukaryota</taxon>
        <taxon>Metazoa</taxon>
        <taxon>Chordata</taxon>
        <taxon>Craniata</taxon>
        <taxon>Vertebrata</taxon>
        <taxon>Euteleostomi</taxon>
        <taxon>Amphibia</taxon>
        <taxon>Batrachia</taxon>
        <taxon>Caudata</taxon>
        <taxon>Salamandroidea</taxon>
        <taxon>Salamandridae</taxon>
        <taxon>Pleurodelinae</taxon>
        <taxon>Pleurodeles</taxon>
    </lineage>
</organism>
<protein>
    <submittedName>
        <fullName evidence="1">Uncharacterized protein</fullName>
    </submittedName>
</protein>
<gene>
    <name evidence="1" type="ORF">NDU88_005470</name>
</gene>
<proteinExistence type="predicted"/>
<comment type="caution">
    <text evidence="1">The sequence shown here is derived from an EMBL/GenBank/DDBJ whole genome shotgun (WGS) entry which is preliminary data.</text>
</comment>
<accession>A0AAV7WBJ2</accession>
<reference evidence="1" key="1">
    <citation type="journal article" date="2022" name="bioRxiv">
        <title>Sequencing and chromosome-scale assembly of the giantPleurodeles waltlgenome.</title>
        <authorList>
            <person name="Brown T."/>
            <person name="Elewa A."/>
            <person name="Iarovenko S."/>
            <person name="Subramanian E."/>
            <person name="Araus A.J."/>
            <person name="Petzold A."/>
            <person name="Susuki M."/>
            <person name="Suzuki K.-i.T."/>
            <person name="Hayashi T."/>
            <person name="Toyoda A."/>
            <person name="Oliveira C."/>
            <person name="Osipova E."/>
            <person name="Leigh N.D."/>
            <person name="Simon A."/>
            <person name="Yun M.H."/>
        </authorList>
    </citation>
    <scope>NUCLEOTIDE SEQUENCE</scope>
    <source>
        <strain evidence="1">20211129_DDA</strain>
        <tissue evidence="1">Liver</tissue>
    </source>
</reference>
<sequence length="107" mass="11962">MANSPGPIIACLLRHTQTRQLLQIARTHGPCQMDGQEIRMPRMTTDFSKETSEHRKAFLALRPRLRQLEVKYGLPPPLSWATAVFVTALSAVPDLLRHFAALAPTTC</sequence>
<evidence type="ECO:0000313" key="2">
    <source>
        <dbReference type="Proteomes" id="UP001066276"/>
    </source>
</evidence>